<evidence type="ECO:0000259" key="5">
    <source>
        <dbReference type="PROSITE" id="PS00498"/>
    </source>
</evidence>
<dbReference type="PROSITE" id="PS00497">
    <property type="entry name" value="TYROSINASE_1"/>
    <property type="match status" value="1"/>
</dbReference>
<evidence type="ECO:0000256" key="2">
    <source>
        <dbReference type="ARBA" id="ARBA00023008"/>
    </source>
</evidence>
<evidence type="ECO:0000259" key="4">
    <source>
        <dbReference type="PROSITE" id="PS00497"/>
    </source>
</evidence>
<dbReference type="GO" id="GO:0016491">
    <property type="term" value="F:oxidoreductase activity"/>
    <property type="evidence" value="ECO:0007669"/>
    <property type="project" value="InterPro"/>
</dbReference>
<keyword evidence="2" id="KW-0186">Copper</keyword>
<dbReference type="SUPFAM" id="SSF48056">
    <property type="entry name" value="Di-copper centre-containing domain"/>
    <property type="match status" value="1"/>
</dbReference>
<evidence type="ECO:0000256" key="1">
    <source>
        <dbReference type="ARBA" id="ARBA00022723"/>
    </source>
</evidence>
<dbReference type="InterPro" id="IPR008922">
    <property type="entry name" value="Di-copper_centre_dom_sf"/>
</dbReference>
<name>A0AA39WFD7_9PEZI</name>
<dbReference type="Pfam" id="PF00264">
    <property type="entry name" value="Tyrosinase"/>
    <property type="match status" value="1"/>
</dbReference>
<comment type="caution">
    <text evidence="6">The sequence shown here is derived from an EMBL/GenBank/DDBJ whole genome shotgun (WGS) entry which is preliminary data.</text>
</comment>
<keyword evidence="1" id="KW-0479">Metal-binding</keyword>
<protein>
    <recommendedName>
        <fullName evidence="4 5">Tyrosinase copper-binding domain-containing protein</fullName>
    </recommendedName>
</protein>
<feature type="domain" description="Tyrosinase copper-binding" evidence="4">
    <location>
        <begin position="84"/>
        <end position="101"/>
    </location>
</feature>
<accession>A0AA39WFD7</accession>
<dbReference type="InterPro" id="IPR050316">
    <property type="entry name" value="Tyrosinase/Hemocyanin"/>
</dbReference>
<evidence type="ECO:0000256" key="3">
    <source>
        <dbReference type="SAM" id="SignalP"/>
    </source>
</evidence>
<feature type="signal peptide" evidence="3">
    <location>
        <begin position="1"/>
        <end position="15"/>
    </location>
</feature>
<dbReference type="Gene3D" id="1.10.1280.10">
    <property type="entry name" value="Di-copper center containing domain from catechol oxidase"/>
    <property type="match status" value="1"/>
</dbReference>
<gene>
    <name evidence="6" type="ORF">B0T14DRAFT_437574</name>
</gene>
<sequence>MKFLHLTTLAGVALAVPAELSSRQTCSSPKLRKSWSKATAAEKTAYINAALCLVTKPSKLRVSTHTSLYDDFSYVHAALTRQIHSYAVFLPWHRYFVQVYENALRECGYTGTAMYWDWVADSAAPSRAAVWDPVLGFGGNGVNSGDNGPRKRVTDGPFKNLRPTYWNSDVQPHWLSRDWVPGDASSGRIEISGHEYTPAIMASINSETKYDDFRQRLENGPHAAVHGGVGDPLFFLHHTQVDRLWWLWQQQNPSARTMAYEGTRPLPDGLAGPPATLNDPLLMAGLASDGVVRDYMDVKGGKLCYTY</sequence>
<dbReference type="GO" id="GO:0046872">
    <property type="term" value="F:metal ion binding"/>
    <property type="evidence" value="ECO:0007669"/>
    <property type="project" value="UniProtKB-KW"/>
</dbReference>
<organism evidence="6 7">
    <name type="scientific">Immersiella caudata</name>
    <dbReference type="NCBI Taxonomy" id="314043"/>
    <lineage>
        <taxon>Eukaryota</taxon>
        <taxon>Fungi</taxon>
        <taxon>Dikarya</taxon>
        <taxon>Ascomycota</taxon>
        <taxon>Pezizomycotina</taxon>
        <taxon>Sordariomycetes</taxon>
        <taxon>Sordariomycetidae</taxon>
        <taxon>Sordariales</taxon>
        <taxon>Lasiosphaeriaceae</taxon>
        <taxon>Immersiella</taxon>
    </lineage>
</organism>
<keyword evidence="3" id="KW-0732">Signal</keyword>
<dbReference type="EMBL" id="JAULSU010000006">
    <property type="protein sequence ID" value="KAK0614355.1"/>
    <property type="molecule type" value="Genomic_DNA"/>
</dbReference>
<dbReference type="AlphaFoldDB" id="A0AA39WFD7"/>
<evidence type="ECO:0000313" key="7">
    <source>
        <dbReference type="Proteomes" id="UP001175000"/>
    </source>
</evidence>
<feature type="chain" id="PRO_5041205387" description="Tyrosinase copper-binding domain-containing protein" evidence="3">
    <location>
        <begin position="16"/>
        <end position="307"/>
    </location>
</feature>
<evidence type="ECO:0000313" key="6">
    <source>
        <dbReference type="EMBL" id="KAK0614355.1"/>
    </source>
</evidence>
<dbReference type="PANTHER" id="PTHR11474">
    <property type="entry name" value="TYROSINASE FAMILY MEMBER"/>
    <property type="match status" value="1"/>
</dbReference>
<keyword evidence="7" id="KW-1185">Reference proteome</keyword>
<feature type="domain" description="Tyrosinase copper-binding" evidence="5">
    <location>
        <begin position="231"/>
        <end position="242"/>
    </location>
</feature>
<reference evidence="6" key="1">
    <citation type="submission" date="2023-06" db="EMBL/GenBank/DDBJ databases">
        <title>Genome-scale phylogeny and comparative genomics of the fungal order Sordariales.</title>
        <authorList>
            <consortium name="Lawrence Berkeley National Laboratory"/>
            <person name="Hensen N."/>
            <person name="Bonometti L."/>
            <person name="Westerberg I."/>
            <person name="Brannstrom I.O."/>
            <person name="Guillou S."/>
            <person name="Cros-Aarteil S."/>
            <person name="Calhoun S."/>
            <person name="Haridas S."/>
            <person name="Kuo A."/>
            <person name="Mondo S."/>
            <person name="Pangilinan J."/>
            <person name="Riley R."/>
            <person name="Labutti K."/>
            <person name="Andreopoulos B."/>
            <person name="Lipzen A."/>
            <person name="Chen C."/>
            <person name="Yanf M."/>
            <person name="Daum C."/>
            <person name="Ng V."/>
            <person name="Clum A."/>
            <person name="Steindorff A."/>
            <person name="Ohm R."/>
            <person name="Martin F."/>
            <person name="Silar P."/>
            <person name="Natvig D."/>
            <person name="Lalanne C."/>
            <person name="Gautier V."/>
            <person name="Ament-Velasquez S.L."/>
            <person name="Kruys A."/>
            <person name="Hutchinson M.I."/>
            <person name="Powell A.J."/>
            <person name="Barry K."/>
            <person name="Miller A.N."/>
            <person name="Grigoriev I.V."/>
            <person name="Debuchy R."/>
            <person name="Gladieux P."/>
            <person name="Thoren M.H."/>
            <person name="Johannesson H."/>
        </authorList>
    </citation>
    <scope>NUCLEOTIDE SEQUENCE</scope>
    <source>
        <strain evidence="6">CBS 606.72</strain>
    </source>
</reference>
<proteinExistence type="predicted"/>
<dbReference type="PANTHER" id="PTHR11474:SF126">
    <property type="entry name" value="TYROSINASE-LIKE PROTEIN TYR-1-RELATED"/>
    <property type="match status" value="1"/>
</dbReference>
<dbReference type="InterPro" id="IPR002227">
    <property type="entry name" value="Tyrosinase_Cu-bd"/>
</dbReference>
<dbReference type="PROSITE" id="PS00498">
    <property type="entry name" value="TYROSINASE_2"/>
    <property type="match status" value="1"/>
</dbReference>
<dbReference type="PRINTS" id="PR00092">
    <property type="entry name" value="TYROSINASE"/>
</dbReference>
<dbReference type="Proteomes" id="UP001175000">
    <property type="component" value="Unassembled WGS sequence"/>
</dbReference>